<dbReference type="InterPro" id="IPR004358">
    <property type="entry name" value="Sig_transdc_His_kin-like_C"/>
</dbReference>
<gene>
    <name evidence="5" type="ORF">SAMN05216203_2782</name>
</gene>
<dbReference type="PANTHER" id="PTHR33525:SF3">
    <property type="entry name" value="RIBONUCLEASE Y"/>
    <property type="match status" value="1"/>
</dbReference>
<dbReference type="GO" id="GO:0004673">
    <property type="term" value="F:protein histidine kinase activity"/>
    <property type="evidence" value="ECO:0007669"/>
    <property type="project" value="UniProtKB-EC"/>
</dbReference>
<dbReference type="SUPFAM" id="SSF55874">
    <property type="entry name" value="ATPase domain of HSP90 chaperone/DNA topoisomerase II/histidine kinase"/>
    <property type="match status" value="1"/>
</dbReference>
<dbReference type="Gene3D" id="1.10.287.130">
    <property type="match status" value="1"/>
</dbReference>
<dbReference type="AlphaFoldDB" id="A0A1I6J8M2"/>
<dbReference type="OrthoDB" id="9770715at2"/>
<comment type="catalytic activity">
    <reaction evidence="1">
        <text>ATP + protein L-histidine = ADP + protein N-phospho-L-histidine.</text>
        <dbReference type="EC" id="2.7.13.3"/>
    </reaction>
</comment>
<accession>A0A1I6J8M2</accession>
<feature type="domain" description="HDOD" evidence="4">
    <location>
        <begin position="10"/>
        <end position="187"/>
    </location>
</feature>
<dbReference type="STRING" id="650891.SAMN05216203_2782"/>
<evidence type="ECO:0000259" key="4">
    <source>
        <dbReference type="PROSITE" id="PS51833"/>
    </source>
</evidence>
<evidence type="ECO:0000256" key="2">
    <source>
        <dbReference type="ARBA" id="ARBA00012438"/>
    </source>
</evidence>
<dbReference type="PROSITE" id="PS50109">
    <property type="entry name" value="HIS_KIN"/>
    <property type="match status" value="1"/>
</dbReference>
<dbReference type="Pfam" id="PF08668">
    <property type="entry name" value="HDOD"/>
    <property type="match status" value="1"/>
</dbReference>
<reference evidence="6" key="1">
    <citation type="submission" date="2016-10" db="EMBL/GenBank/DDBJ databases">
        <authorList>
            <person name="Varghese N."/>
            <person name="Submissions S."/>
        </authorList>
    </citation>
    <scope>NUCLEOTIDE SEQUENCE [LARGE SCALE GENOMIC DNA]</scope>
    <source>
        <strain evidence="6">CGMCC 1.9167</strain>
    </source>
</reference>
<dbReference type="InterPro" id="IPR036890">
    <property type="entry name" value="HATPase_C_sf"/>
</dbReference>
<dbReference type="Proteomes" id="UP000198644">
    <property type="component" value="Unassembled WGS sequence"/>
</dbReference>
<dbReference type="SUPFAM" id="SSF109604">
    <property type="entry name" value="HD-domain/PDEase-like"/>
    <property type="match status" value="1"/>
</dbReference>
<dbReference type="PANTHER" id="PTHR33525">
    <property type="match status" value="1"/>
</dbReference>
<proteinExistence type="predicted"/>
<name>A0A1I6J8M2_9GAMM</name>
<evidence type="ECO:0000256" key="1">
    <source>
        <dbReference type="ARBA" id="ARBA00000085"/>
    </source>
</evidence>
<dbReference type="Gene3D" id="1.10.3210.10">
    <property type="entry name" value="Hypothetical protein af1432"/>
    <property type="match status" value="1"/>
</dbReference>
<dbReference type="EMBL" id="FOYW01000002">
    <property type="protein sequence ID" value="SFR75335.1"/>
    <property type="molecule type" value="Genomic_DNA"/>
</dbReference>
<evidence type="ECO:0000259" key="3">
    <source>
        <dbReference type="PROSITE" id="PS50109"/>
    </source>
</evidence>
<organism evidence="5 6">
    <name type="scientific">Marinobacter daqiaonensis</name>
    <dbReference type="NCBI Taxonomy" id="650891"/>
    <lineage>
        <taxon>Bacteria</taxon>
        <taxon>Pseudomonadati</taxon>
        <taxon>Pseudomonadota</taxon>
        <taxon>Gammaproteobacteria</taxon>
        <taxon>Pseudomonadales</taxon>
        <taxon>Marinobacteraceae</taxon>
        <taxon>Marinobacter</taxon>
    </lineage>
</organism>
<dbReference type="Pfam" id="PF02518">
    <property type="entry name" value="HATPase_c"/>
    <property type="match status" value="1"/>
</dbReference>
<dbReference type="SMART" id="SM00387">
    <property type="entry name" value="HATPase_c"/>
    <property type="match status" value="1"/>
</dbReference>
<dbReference type="InterPro" id="IPR003594">
    <property type="entry name" value="HATPase_dom"/>
</dbReference>
<keyword evidence="6" id="KW-1185">Reference proteome</keyword>
<sequence length="514" mass="56553">MTTSAASDQLPTLPEVHLRALDACRRHDSYRQVARIIHQDTSLTGCVLALANAAGFHHQGAATHLEQALLRLGTERLEKVILTGALQQLLLQLGEGHWRQLNGFWRDALSVALMARALARLTRYPEPDTAFLAGMLHNAGKLLLLRRELERPQQEAKPPYPQLSATLAEHWGLGSDLSEALARQLDDSARLAGADHLIRISAVSVHLVTREGHGLTMARELFGLEEELSAEILRRIRLETTDLAEEMDIAPAAIYNGDAGTRKLTVAVVREILARDLHPPVTAGLSDEVVRRQIHEINNPLTVVRQYLFRLRARLREGGDDDDIDVIEEELGRASELLAELGRSGTENPYPGRDPGRRAILNYEVTALGELLDEGLFAEQQATCALELCEEDTAVRVPAAQVRQVVLNLLRNAAESRPEGGVHIDVQTAAPVWQDGEQWVELVIRDDGPGLPAAVMARLFEPASSGKGEGHSGLGLSIVKQLMDDMEAIISCQSTHSGTRFRLLFPADKKNEDR</sequence>
<evidence type="ECO:0000313" key="5">
    <source>
        <dbReference type="EMBL" id="SFR75335.1"/>
    </source>
</evidence>
<dbReference type="InterPro" id="IPR052340">
    <property type="entry name" value="RNase_Y/CdgJ"/>
</dbReference>
<dbReference type="InterPro" id="IPR013976">
    <property type="entry name" value="HDOD"/>
</dbReference>
<dbReference type="PRINTS" id="PR00344">
    <property type="entry name" value="BCTRLSENSOR"/>
</dbReference>
<dbReference type="EC" id="2.7.13.3" evidence="2"/>
<evidence type="ECO:0000313" key="6">
    <source>
        <dbReference type="Proteomes" id="UP000198644"/>
    </source>
</evidence>
<protein>
    <recommendedName>
        <fullName evidence="2">histidine kinase</fullName>
        <ecNumber evidence="2">2.7.13.3</ecNumber>
    </recommendedName>
</protein>
<dbReference type="PROSITE" id="PS51833">
    <property type="entry name" value="HDOD"/>
    <property type="match status" value="1"/>
</dbReference>
<dbReference type="RefSeq" id="WP_092014276.1">
    <property type="nucleotide sequence ID" value="NZ_FOYW01000002.1"/>
</dbReference>
<dbReference type="Gene3D" id="3.30.565.10">
    <property type="entry name" value="Histidine kinase-like ATPase, C-terminal domain"/>
    <property type="match status" value="1"/>
</dbReference>
<feature type="domain" description="Histidine kinase" evidence="3">
    <location>
        <begin position="292"/>
        <end position="509"/>
    </location>
</feature>
<dbReference type="InterPro" id="IPR005467">
    <property type="entry name" value="His_kinase_dom"/>
</dbReference>